<sequence length="85" mass="9369">MKFLVLTVFSIATPLVTSMVTSNSMPPIYDPDREQTGVKVGNYNDIKYWDRKPQLDGTSNNKRSPPSPPPQLSDSWSGITAAQIA</sequence>
<evidence type="ECO:0000256" key="2">
    <source>
        <dbReference type="SAM" id="SignalP"/>
    </source>
</evidence>
<evidence type="ECO:0000313" key="3">
    <source>
        <dbReference type="EMBL" id="KAJ5094481.1"/>
    </source>
</evidence>
<reference evidence="3" key="2">
    <citation type="journal article" date="2023" name="IMA Fungus">
        <title>Comparative genomic study of the Penicillium genus elucidates a diverse pangenome and 15 lateral gene transfer events.</title>
        <authorList>
            <person name="Petersen C."/>
            <person name="Sorensen T."/>
            <person name="Nielsen M.R."/>
            <person name="Sondergaard T.E."/>
            <person name="Sorensen J.L."/>
            <person name="Fitzpatrick D.A."/>
            <person name="Frisvad J.C."/>
            <person name="Nielsen K.L."/>
        </authorList>
    </citation>
    <scope>NUCLEOTIDE SEQUENCE</scope>
    <source>
        <strain evidence="3">IBT 30069</strain>
    </source>
</reference>
<feature type="region of interest" description="Disordered" evidence="1">
    <location>
        <begin position="50"/>
        <end position="85"/>
    </location>
</feature>
<keyword evidence="2" id="KW-0732">Signal</keyword>
<dbReference type="AlphaFoldDB" id="A0A9W9F6M3"/>
<name>A0A9W9F6M3_9EURO</name>
<keyword evidence="4" id="KW-1185">Reference proteome</keyword>
<proteinExistence type="predicted"/>
<protein>
    <submittedName>
        <fullName evidence="3">Uncharacterized protein</fullName>
    </submittedName>
</protein>
<evidence type="ECO:0000256" key="1">
    <source>
        <dbReference type="SAM" id="MobiDB-lite"/>
    </source>
</evidence>
<feature type="chain" id="PRO_5040777756" evidence="2">
    <location>
        <begin position="19"/>
        <end position="85"/>
    </location>
</feature>
<feature type="signal peptide" evidence="2">
    <location>
        <begin position="1"/>
        <end position="18"/>
    </location>
</feature>
<accession>A0A9W9F6M3</accession>
<dbReference type="Proteomes" id="UP001149165">
    <property type="component" value="Unassembled WGS sequence"/>
</dbReference>
<gene>
    <name evidence="3" type="ORF">N7456_010342</name>
</gene>
<dbReference type="EMBL" id="JAPQKH010000006">
    <property type="protein sequence ID" value="KAJ5094481.1"/>
    <property type="molecule type" value="Genomic_DNA"/>
</dbReference>
<comment type="caution">
    <text evidence="3">The sequence shown here is derived from an EMBL/GenBank/DDBJ whole genome shotgun (WGS) entry which is preliminary data.</text>
</comment>
<organism evidence="3 4">
    <name type="scientific">Penicillium angulare</name>
    <dbReference type="NCBI Taxonomy" id="116970"/>
    <lineage>
        <taxon>Eukaryota</taxon>
        <taxon>Fungi</taxon>
        <taxon>Dikarya</taxon>
        <taxon>Ascomycota</taxon>
        <taxon>Pezizomycotina</taxon>
        <taxon>Eurotiomycetes</taxon>
        <taxon>Eurotiomycetidae</taxon>
        <taxon>Eurotiales</taxon>
        <taxon>Aspergillaceae</taxon>
        <taxon>Penicillium</taxon>
    </lineage>
</organism>
<evidence type="ECO:0000313" key="4">
    <source>
        <dbReference type="Proteomes" id="UP001149165"/>
    </source>
</evidence>
<reference evidence="3" key="1">
    <citation type="submission" date="2022-11" db="EMBL/GenBank/DDBJ databases">
        <authorList>
            <person name="Petersen C."/>
        </authorList>
    </citation>
    <scope>NUCLEOTIDE SEQUENCE</scope>
    <source>
        <strain evidence="3">IBT 30069</strain>
    </source>
</reference>